<keyword evidence="2" id="KW-1185">Reference proteome</keyword>
<dbReference type="EMBL" id="CAJPDS010000025">
    <property type="protein sequence ID" value="CAF9920042.1"/>
    <property type="molecule type" value="Genomic_DNA"/>
</dbReference>
<organism evidence="1 2">
    <name type="scientific">Heterodermia speciosa</name>
    <dbReference type="NCBI Taxonomy" id="116794"/>
    <lineage>
        <taxon>Eukaryota</taxon>
        <taxon>Fungi</taxon>
        <taxon>Dikarya</taxon>
        <taxon>Ascomycota</taxon>
        <taxon>Pezizomycotina</taxon>
        <taxon>Lecanoromycetes</taxon>
        <taxon>OSLEUM clade</taxon>
        <taxon>Lecanoromycetidae</taxon>
        <taxon>Caliciales</taxon>
        <taxon>Physciaceae</taxon>
        <taxon>Heterodermia</taxon>
    </lineage>
</organism>
<name>A0A8H3FCB0_9LECA</name>
<dbReference type="Proteomes" id="UP000664521">
    <property type="component" value="Unassembled WGS sequence"/>
</dbReference>
<sequence length="106" mass="11430">MPTAAHPTLSVATLPAIESFSSQYARMSYLPSLTVQAIHRETISECIFLNHPSFDYNLTARHPAVAHVDLPLSVGALSDADPPAARPGIVEQHLGAKEEATREITI</sequence>
<protein>
    <submittedName>
        <fullName evidence="1">Uncharacterized protein</fullName>
    </submittedName>
</protein>
<evidence type="ECO:0000313" key="1">
    <source>
        <dbReference type="EMBL" id="CAF9920042.1"/>
    </source>
</evidence>
<comment type="caution">
    <text evidence="1">The sequence shown here is derived from an EMBL/GenBank/DDBJ whole genome shotgun (WGS) entry which is preliminary data.</text>
</comment>
<proteinExistence type="predicted"/>
<accession>A0A8H3FCB0</accession>
<dbReference type="AlphaFoldDB" id="A0A8H3FCB0"/>
<reference evidence="1" key="1">
    <citation type="submission" date="2021-03" db="EMBL/GenBank/DDBJ databases">
        <authorList>
            <person name="Tagirdzhanova G."/>
        </authorList>
    </citation>
    <scope>NUCLEOTIDE SEQUENCE</scope>
</reference>
<gene>
    <name evidence="1" type="ORF">HETSPECPRED_004147</name>
</gene>
<evidence type="ECO:0000313" key="2">
    <source>
        <dbReference type="Proteomes" id="UP000664521"/>
    </source>
</evidence>